<feature type="compositionally biased region" description="Pro residues" evidence="1">
    <location>
        <begin position="84"/>
        <end position="93"/>
    </location>
</feature>
<feature type="compositionally biased region" description="Polar residues" evidence="1">
    <location>
        <begin position="106"/>
        <end position="118"/>
    </location>
</feature>
<feature type="transmembrane region" description="Helical" evidence="2">
    <location>
        <begin position="331"/>
        <end position="355"/>
    </location>
</feature>
<dbReference type="EMBL" id="JARVKF010000113">
    <property type="protein sequence ID" value="KAK9422382.1"/>
    <property type="molecule type" value="Genomic_DNA"/>
</dbReference>
<evidence type="ECO:0000256" key="2">
    <source>
        <dbReference type="SAM" id="Phobius"/>
    </source>
</evidence>
<comment type="caution">
    <text evidence="3">The sequence shown here is derived from an EMBL/GenBank/DDBJ whole genome shotgun (WGS) entry which is preliminary data.</text>
</comment>
<gene>
    <name evidence="3" type="ORF">SUNI508_04738</name>
</gene>
<proteinExistence type="predicted"/>
<feature type="compositionally biased region" description="Basic and acidic residues" evidence="1">
    <location>
        <begin position="13"/>
        <end position="37"/>
    </location>
</feature>
<reference evidence="3 4" key="1">
    <citation type="journal article" date="2024" name="J. Plant Pathol.">
        <title>Sequence and assembly of the genome of Seiridium unicorne, isolate CBS 538.82, causal agent of cypress canker disease.</title>
        <authorList>
            <person name="Scali E."/>
            <person name="Rocca G.D."/>
            <person name="Danti R."/>
            <person name="Garbelotto M."/>
            <person name="Barberini S."/>
            <person name="Baroncelli R."/>
            <person name="Emiliani G."/>
        </authorList>
    </citation>
    <scope>NUCLEOTIDE SEQUENCE [LARGE SCALE GENOMIC DNA]</scope>
    <source>
        <strain evidence="3 4">BM-138-508</strain>
    </source>
</reference>
<feature type="region of interest" description="Disordered" evidence="1">
    <location>
        <begin position="364"/>
        <end position="432"/>
    </location>
</feature>
<keyword evidence="4" id="KW-1185">Reference proteome</keyword>
<organism evidence="3 4">
    <name type="scientific">Seiridium unicorne</name>
    <dbReference type="NCBI Taxonomy" id="138068"/>
    <lineage>
        <taxon>Eukaryota</taxon>
        <taxon>Fungi</taxon>
        <taxon>Dikarya</taxon>
        <taxon>Ascomycota</taxon>
        <taxon>Pezizomycotina</taxon>
        <taxon>Sordariomycetes</taxon>
        <taxon>Xylariomycetidae</taxon>
        <taxon>Amphisphaeriales</taxon>
        <taxon>Sporocadaceae</taxon>
        <taxon>Seiridium</taxon>
    </lineage>
</organism>
<evidence type="ECO:0000313" key="3">
    <source>
        <dbReference type="EMBL" id="KAK9422382.1"/>
    </source>
</evidence>
<protein>
    <recommendedName>
        <fullName evidence="5">Ring-like domain-containing protein</fullName>
    </recommendedName>
</protein>
<accession>A0ABR2V655</accession>
<evidence type="ECO:0000256" key="1">
    <source>
        <dbReference type="SAM" id="MobiDB-lite"/>
    </source>
</evidence>
<evidence type="ECO:0000313" key="4">
    <source>
        <dbReference type="Proteomes" id="UP001408356"/>
    </source>
</evidence>
<dbReference type="Proteomes" id="UP001408356">
    <property type="component" value="Unassembled WGS sequence"/>
</dbReference>
<feature type="compositionally biased region" description="Basic and acidic residues" evidence="1">
    <location>
        <begin position="120"/>
        <end position="138"/>
    </location>
</feature>
<feature type="region of interest" description="Disordered" evidence="1">
    <location>
        <begin position="1"/>
        <end position="141"/>
    </location>
</feature>
<name>A0ABR2V655_9PEZI</name>
<keyword evidence="2" id="KW-0812">Transmembrane</keyword>
<evidence type="ECO:0008006" key="5">
    <source>
        <dbReference type="Google" id="ProtNLM"/>
    </source>
</evidence>
<keyword evidence="2" id="KW-0472">Membrane</keyword>
<sequence>MLEYFTYKKVKKNRTEKAERERLEKEAEQSKSPKPQEKQNPTTIISKPEEQPVGTPLLDPEDEKFLERITSPDASMLDDEDEGTPPPLPPRVPTPVFTWDSDAESARSQELPSGQGTTDVKGKGKSKETETTDADKKPANKRFSVITNIGRSISMRRKPTEKSGLHPNNLAVPEGEVRKEEMDINQVLDDLNLSAQNNKAFSLSAESTEMVRKFNLVLKDIVNGAPTAYQDLVHLLEDRDGILAKNYEKLPKSLKKLVTQLPTKLSTTLAPELLAVAAEAQGLNAAEAGKGGLKGAAKSFLSPKSLQDLVTKPGAVAGLLKGIVNVLKTRWPAFIGTNILWSVALFLLLSVFWYCHKRGRETRLEKEAADQDPLNGIDRVEELPDDPQLPAVGQSSARQELFGDESTSRSKSKPKSGKVSPVPVTAESSKRK</sequence>
<keyword evidence="2" id="KW-1133">Transmembrane helix</keyword>